<reference evidence="2" key="1">
    <citation type="submission" date="2018-02" db="EMBL/GenBank/DDBJ databases">
        <title>Rhizophora mucronata_Transcriptome.</title>
        <authorList>
            <person name="Meera S.P."/>
            <person name="Sreeshan A."/>
            <person name="Augustine A."/>
        </authorList>
    </citation>
    <scope>NUCLEOTIDE SEQUENCE</scope>
    <source>
        <tissue evidence="2">Leaf</tissue>
    </source>
</reference>
<keyword evidence="1" id="KW-0812">Transmembrane</keyword>
<evidence type="ECO:0000313" key="2">
    <source>
        <dbReference type="EMBL" id="MBX43928.1"/>
    </source>
</evidence>
<keyword evidence="1" id="KW-0472">Membrane</keyword>
<sequence length="44" mass="5051">MMFVSVFSHALDSKYLLLVSSFHVFLRALLLLLPQNITLRLSCL</sequence>
<proteinExistence type="predicted"/>
<dbReference type="AlphaFoldDB" id="A0A2P2NN37"/>
<protein>
    <submittedName>
        <fullName evidence="2">Uncharacterized protein</fullName>
    </submittedName>
</protein>
<dbReference type="EMBL" id="GGEC01063444">
    <property type="protein sequence ID" value="MBX43928.1"/>
    <property type="molecule type" value="Transcribed_RNA"/>
</dbReference>
<accession>A0A2P2NN37</accession>
<evidence type="ECO:0000256" key="1">
    <source>
        <dbReference type="SAM" id="Phobius"/>
    </source>
</evidence>
<keyword evidence="1" id="KW-1133">Transmembrane helix</keyword>
<organism evidence="2">
    <name type="scientific">Rhizophora mucronata</name>
    <name type="common">Asiatic mangrove</name>
    <dbReference type="NCBI Taxonomy" id="61149"/>
    <lineage>
        <taxon>Eukaryota</taxon>
        <taxon>Viridiplantae</taxon>
        <taxon>Streptophyta</taxon>
        <taxon>Embryophyta</taxon>
        <taxon>Tracheophyta</taxon>
        <taxon>Spermatophyta</taxon>
        <taxon>Magnoliopsida</taxon>
        <taxon>eudicotyledons</taxon>
        <taxon>Gunneridae</taxon>
        <taxon>Pentapetalae</taxon>
        <taxon>rosids</taxon>
        <taxon>fabids</taxon>
        <taxon>Malpighiales</taxon>
        <taxon>Rhizophoraceae</taxon>
        <taxon>Rhizophora</taxon>
    </lineage>
</organism>
<name>A0A2P2NN37_RHIMU</name>
<feature type="transmembrane region" description="Helical" evidence="1">
    <location>
        <begin position="15"/>
        <end position="33"/>
    </location>
</feature>